<dbReference type="AlphaFoldDB" id="W1WGX3"/>
<comment type="caution">
    <text evidence="1">The sequence shown here is derived from an EMBL/GenBank/DDBJ whole genome shotgun (WGS) entry which is preliminary data.</text>
</comment>
<organism evidence="1">
    <name type="scientific">human gut metagenome</name>
    <dbReference type="NCBI Taxonomy" id="408170"/>
    <lineage>
        <taxon>unclassified sequences</taxon>
        <taxon>metagenomes</taxon>
        <taxon>organismal metagenomes</taxon>
    </lineage>
</organism>
<dbReference type="EMBL" id="AZMM01019014">
    <property type="protein sequence ID" value="ETJ15674.1"/>
    <property type="molecule type" value="Genomic_DNA"/>
</dbReference>
<feature type="non-terminal residue" evidence="1">
    <location>
        <position position="1"/>
    </location>
</feature>
<name>W1WGX3_9ZZZZ</name>
<proteinExistence type="predicted"/>
<evidence type="ECO:0000313" key="1">
    <source>
        <dbReference type="EMBL" id="ETJ15674.1"/>
    </source>
</evidence>
<reference evidence="1" key="1">
    <citation type="submission" date="2013-12" db="EMBL/GenBank/DDBJ databases">
        <title>A Varibaculum cambriense genome reconstructed from a premature infant gut community with otherwise low bacterial novelty that shifts toward anaerobic metabolism during the third week of life.</title>
        <authorList>
            <person name="Brown C.T."/>
            <person name="Sharon I."/>
            <person name="Thomas B.C."/>
            <person name="Castelle C.J."/>
            <person name="Morowitz M.J."/>
            <person name="Banfield J.F."/>
        </authorList>
    </citation>
    <scope>NUCLEOTIDE SEQUENCE</scope>
</reference>
<accession>W1WGX3</accession>
<gene>
    <name evidence="1" type="ORF">Q604_UNBc4C00233G0001</name>
</gene>
<sequence>ILAAGHAVLACKEMVQSGLLFKQEPTEMIPAIAWLAGIHILLGVEDDNLKQVNKKYR</sequence>
<protein>
    <submittedName>
        <fullName evidence="1">Uncharacterized protein</fullName>
    </submittedName>
</protein>